<feature type="domain" description="HTH tetR-type" evidence="5">
    <location>
        <begin position="17"/>
        <end position="77"/>
    </location>
</feature>
<dbReference type="InterPro" id="IPR050109">
    <property type="entry name" value="HTH-type_TetR-like_transc_reg"/>
</dbReference>
<name>A0ABV8KPY4_9ACTN</name>
<dbReference type="Pfam" id="PF00440">
    <property type="entry name" value="TetR_N"/>
    <property type="match status" value="1"/>
</dbReference>
<sequence>MAARGRPRASGPSASGLGTEQDILLAAGRLFCTEGYGSTSTYAIARAAGISQATMYHYFEGKHEILLALLLETVRPSVEYAERLTASPEPPTERLRKLVSYDATLLASGTENLGSLYLLPELGDERFAPFHAERQRLFETYRELVAACQGCGLREAHPTASLVLGLVESLILRRRTEPHMLEDDIATRIADAALRIVHADEPPGPSGTSRLR</sequence>
<comment type="caution">
    <text evidence="6">The sequence shown here is derived from an EMBL/GenBank/DDBJ whole genome shotgun (WGS) entry which is preliminary data.</text>
</comment>
<dbReference type="PRINTS" id="PR00455">
    <property type="entry name" value="HTHTETR"/>
</dbReference>
<evidence type="ECO:0000256" key="2">
    <source>
        <dbReference type="ARBA" id="ARBA00023125"/>
    </source>
</evidence>
<organism evidence="6 7">
    <name type="scientific">Micromonospora zhanjiangensis</name>
    <dbReference type="NCBI Taxonomy" id="1522057"/>
    <lineage>
        <taxon>Bacteria</taxon>
        <taxon>Bacillati</taxon>
        <taxon>Actinomycetota</taxon>
        <taxon>Actinomycetes</taxon>
        <taxon>Micromonosporales</taxon>
        <taxon>Micromonosporaceae</taxon>
        <taxon>Micromonospora</taxon>
    </lineage>
</organism>
<dbReference type="PROSITE" id="PS01081">
    <property type="entry name" value="HTH_TETR_1"/>
    <property type="match status" value="1"/>
</dbReference>
<dbReference type="RefSeq" id="WP_377547608.1">
    <property type="nucleotide sequence ID" value="NZ_JBHSBN010000012.1"/>
</dbReference>
<feature type="DNA-binding region" description="H-T-H motif" evidence="4">
    <location>
        <begin position="40"/>
        <end position="59"/>
    </location>
</feature>
<proteinExistence type="predicted"/>
<gene>
    <name evidence="6" type="ORF">ACFOX0_18825</name>
</gene>
<evidence type="ECO:0000313" key="7">
    <source>
        <dbReference type="Proteomes" id="UP001595868"/>
    </source>
</evidence>
<dbReference type="Proteomes" id="UP001595868">
    <property type="component" value="Unassembled WGS sequence"/>
</dbReference>
<evidence type="ECO:0000259" key="5">
    <source>
        <dbReference type="PROSITE" id="PS50977"/>
    </source>
</evidence>
<keyword evidence="2 4" id="KW-0238">DNA-binding</keyword>
<dbReference type="InterPro" id="IPR009057">
    <property type="entry name" value="Homeodomain-like_sf"/>
</dbReference>
<keyword evidence="3" id="KW-0804">Transcription</keyword>
<dbReference type="InterPro" id="IPR001647">
    <property type="entry name" value="HTH_TetR"/>
</dbReference>
<evidence type="ECO:0000256" key="4">
    <source>
        <dbReference type="PROSITE-ProRule" id="PRU00335"/>
    </source>
</evidence>
<dbReference type="PANTHER" id="PTHR30055">
    <property type="entry name" value="HTH-TYPE TRANSCRIPTIONAL REGULATOR RUTR"/>
    <property type="match status" value="1"/>
</dbReference>
<evidence type="ECO:0000256" key="1">
    <source>
        <dbReference type="ARBA" id="ARBA00023015"/>
    </source>
</evidence>
<dbReference type="PROSITE" id="PS50977">
    <property type="entry name" value="HTH_TETR_2"/>
    <property type="match status" value="1"/>
</dbReference>
<evidence type="ECO:0000313" key="6">
    <source>
        <dbReference type="EMBL" id="MFC4107972.1"/>
    </source>
</evidence>
<keyword evidence="1" id="KW-0805">Transcription regulation</keyword>
<dbReference type="Gene3D" id="1.10.357.10">
    <property type="entry name" value="Tetracycline Repressor, domain 2"/>
    <property type="match status" value="1"/>
</dbReference>
<keyword evidence="7" id="KW-1185">Reference proteome</keyword>
<accession>A0ABV8KPY4</accession>
<evidence type="ECO:0000256" key="3">
    <source>
        <dbReference type="ARBA" id="ARBA00023163"/>
    </source>
</evidence>
<dbReference type="EMBL" id="JBHSBN010000012">
    <property type="protein sequence ID" value="MFC4107972.1"/>
    <property type="molecule type" value="Genomic_DNA"/>
</dbReference>
<dbReference type="SUPFAM" id="SSF46689">
    <property type="entry name" value="Homeodomain-like"/>
    <property type="match status" value="1"/>
</dbReference>
<dbReference type="PANTHER" id="PTHR30055:SF234">
    <property type="entry name" value="HTH-TYPE TRANSCRIPTIONAL REGULATOR BETI"/>
    <property type="match status" value="1"/>
</dbReference>
<reference evidence="7" key="1">
    <citation type="journal article" date="2019" name="Int. J. Syst. Evol. Microbiol.">
        <title>The Global Catalogue of Microorganisms (GCM) 10K type strain sequencing project: providing services to taxonomists for standard genome sequencing and annotation.</title>
        <authorList>
            <consortium name="The Broad Institute Genomics Platform"/>
            <consortium name="The Broad Institute Genome Sequencing Center for Infectious Disease"/>
            <person name="Wu L."/>
            <person name="Ma J."/>
        </authorList>
    </citation>
    <scope>NUCLEOTIDE SEQUENCE [LARGE SCALE GENOMIC DNA]</scope>
    <source>
        <strain evidence="7">2902at01</strain>
    </source>
</reference>
<protein>
    <submittedName>
        <fullName evidence="6">TetR/AcrR family transcriptional regulator</fullName>
    </submittedName>
</protein>
<dbReference type="InterPro" id="IPR023772">
    <property type="entry name" value="DNA-bd_HTH_TetR-type_CS"/>
</dbReference>